<dbReference type="InterPro" id="IPR021851">
    <property type="entry name" value="DUF3455"/>
</dbReference>
<feature type="chain" id="PRO_5042898540" description="Malate dehydrogenase" evidence="1">
    <location>
        <begin position="19"/>
        <end position="243"/>
    </location>
</feature>
<comment type="caution">
    <text evidence="2">The sequence shown here is derived from an EMBL/GenBank/DDBJ whole genome shotgun (WGS) entry which is preliminary data.</text>
</comment>
<dbReference type="Pfam" id="PF11937">
    <property type="entry name" value="DUF3455"/>
    <property type="match status" value="1"/>
</dbReference>
<reference evidence="2" key="1">
    <citation type="journal article" date="2023" name="Mol. Phylogenet. Evol.">
        <title>Genome-scale phylogeny and comparative genomics of the fungal order Sordariales.</title>
        <authorList>
            <person name="Hensen N."/>
            <person name="Bonometti L."/>
            <person name="Westerberg I."/>
            <person name="Brannstrom I.O."/>
            <person name="Guillou S."/>
            <person name="Cros-Aarteil S."/>
            <person name="Calhoun S."/>
            <person name="Haridas S."/>
            <person name="Kuo A."/>
            <person name="Mondo S."/>
            <person name="Pangilinan J."/>
            <person name="Riley R."/>
            <person name="LaButti K."/>
            <person name="Andreopoulos B."/>
            <person name="Lipzen A."/>
            <person name="Chen C."/>
            <person name="Yan M."/>
            <person name="Daum C."/>
            <person name="Ng V."/>
            <person name="Clum A."/>
            <person name="Steindorff A."/>
            <person name="Ohm R.A."/>
            <person name="Martin F."/>
            <person name="Silar P."/>
            <person name="Natvig D.O."/>
            <person name="Lalanne C."/>
            <person name="Gautier V."/>
            <person name="Ament-Velasquez S.L."/>
            <person name="Kruys A."/>
            <person name="Hutchinson M.I."/>
            <person name="Powell A.J."/>
            <person name="Barry K."/>
            <person name="Miller A.N."/>
            <person name="Grigoriev I.V."/>
            <person name="Debuchy R."/>
            <person name="Gladieux P."/>
            <person name="Hiltunen Thoren M."/>
            <person name="Johannesson H."/>
        </authorList>
    </citation>
    <scope>NUCLEOTIDE SEQUENCE</scope>
    <source>
        <strain evidence="2">CBS 757.83</strain>
    </source>
</reference>
<proteinExistence type="predicted"/>
<keyword evidence="1" id="KW-0732">Signal</keyword>
<evidence type="ECO:0008006" key="4">
    <source>
        <dbReference type="Google" id="ProtNLM"/>
    </source>
</evidence>
<dbReference type="AlphaFoldDB" id="A0AAN6Q933"/>
<evidence type="ECO:0000256" key="1">
    <source>
        <dbReference type="SAM" id="SignalP"/>
    </source>
</evidence>
<evidence type="ECO:0000313" key="2">
    <source>
        <dbReference type="EMBL" id="KAK4104464.1"/>
    </source>
</evidence>
<dbReference type="EMBL" id="MU863626">
    <property type="protein sequence ID" value="KAK4104464.1"/>
    <property type="molecule type" value="Genomic_DNA"/>
</dbReference>
<name>A0AAN6Q933_9PEZI</name>
<organism evidence="2 3">
    <name type="scientific">Parathielavia hyrcaniae</name>
    <dbReference type="NCBI Taxonomy" id="113614"/>
    <lineage>
        <taxon>Eukaryota</taxon>
        <taxon>Fungi</taxon>
        <taxon>Dikarya</taxon>
        <taxon>Ascomycota</taxon>
        <taxon>Pezizomycotina</taxon>
        <taxon>Sordariomycetes</taxon>
        <taxon>Sordariomycetidae</taxon>
        <taxon>Sordariales</taxon>
        <taxon>Chaetomiaceae</taxon>
        <taxon>Parathielavia</taxon>
    </lineage>
</organism>
<dbReference type="Proteomes" id="UP001305647">
    <property type="component" value="Unassembled WGS sequence"/>
</dbReference>
<gene>
    <name evidence="2" type="ORF">N658DRAFT_418610</name>
</gene>
<dbReference type="PANTHER" id="PTHR35567">
    <property type="entry name" value="MALATE DEHYDROGENASE (AFU_ORTHOLOGUE AFUA_2G13800)"/>
    <property type="match status" value="1"/>
</dbReference>
<evidence type="ECO:0000313" key="3">
    <source>
        <dbReference type="Proteomes" id="UP001305647"/>
    </source>
</evidence>
<reference evidence="2" key="2">
    <citation type="submission" date="2023-05" db="EMBL/GenBank/DDBJ databases">
        <authorList>
            <consortium name="Lawrence Berkeley National Laboratory"/>
            <person name="Steindorff A."/>
            <person name="Hensen N."/>
            <person name="Bonometti L."/>
            <person name="Westerberg I."/>
            <person name="Brannstrom I.O."/>
            <person name="Guillou S."/>
            <person name="Cros-Aarteil S."/>
            <person name="Calhoun S."/>
            <person name="Haridas S."/>
            <person name="Kuo A."/>
            <person name="Mondo S."/>
            <person name="Pangilinan J."/>
            <person name="Riley R."/>
            <person name="Labutti K."/>
            <person name="Andreopoulos B."/>
            <person name="Lipzen A."/>
            <person name="Chen C."/>
            <person name="Yanf M."/>
            <person name="Daum C."/>
            <person name="Ng V."/>
            <person name="Clum A."/>
            <person name="Ohm R."/>
            <person name="Martin F."/>
            <person name="Silar P."/>
            <person name="Natvig D."/>
            <person name="Lalanne C."/>
            <person name="Gautier V."/>
            <person name="Ament-Velasquez S.L."/>
            <person name="Kruys A."/>
            <person name="Hutchinson M.I."/>
            <person name="Powell A.J."/>
            <person name="Barry K."/>
            <person name="Miller A.N."/>
            <person name="Grigoriev I.V."/>
            <person name="Debuchy R."/>
            <person name="Gladieux P."/>
            <person name="Thoren M.H."/>
            <person name="Johannesson H."/>
        </authorList>
    </citation>
    <scope>NUCLEOTIDE SEQUENCE</scope>
    <source>
        <strain evidence="2">CBS 757.83</strain>
    </source>
</reference>
<feature type="signal peptide" evidence="1">
    <location>
        <begin position="1"/>
        <end position="18"/>
    </location>
</feature>
<sequence>MVSVTSVVFAALAAVASAAPSCRAPTYTLPQVGEGVELAAPPANLFLKKIAIGHGIQNYTCETTASDFKATGAVAVLYDATPLYPKTKKTGIKQREWDSLPTNLLRNLPLPLNKLAGSTYGADPTTPFPAPADLALQGLPTIKFLGHHFFDGNGVPVFDLGTTGLKAAVKKLDNIPAPQSADAGITGSGAVQWLQLDDNLTGRSVGVTMVYRVITAGGGAQACSVVGAGVQSVPYTTYYWFFG</sequence>
<protein>
    <recommendedName>
        <fullName evidence="4">Malate dehydrogenase</fullName>
    </recommendedName>
</protein>
<dbReference type="PANTHER" id="PTHR35567:SF3">
    <property type="entry name" value="MALATE DEHYDROGENASE"/>
    <property type="match status" value="1"/>
</dbReference>
<keyword evidence="3" id="KW-1185">Reference proteome</keyword>
<accession>A0AAN6Q933</accession>